<name>A0A414CMK8_STRPA</name>
<gene>
    <name evidence="9" type="ORF">DW820_03855</name>
</gene>
<feature type="transmembrane region" description="Helical" evidence="7">
    <location>
        <begin position="248"/>
        <end position="266"/>
    </location>
</feature>
<protein>
    <submittedName>
        <fullName evidence="9">EamA family transporter</fullName>
    </submittedName>
</protein>
<organism evidence="9 10">
    <name type="scientific">Streptococcus parasanguinis</name>
    <dbReference type="NCBI Taxonomy" id="1318"/>
    <lineage>
        <taxon>Bacteria</taxon>
        <taxon>Bacillati</taxon>
        <taxon>Bacillota</taxon>
        <taxon>Bacilli</taxon>
        <taxon>Lactobacillales</taxon>
        <taxon>Streptococcaceae</taxon>
        <taxon>Streptococcus</taxon>
    </lineage>
</organism>
<feature type="transmembrane region" description="Helical" evidence="7">
    <location>
        <begin position="159"/>
        <end position="180"/>
    </location>
</feature>
<evidence type="ECO:0000256" key="6">
    <source>
        <dbReference type="ARBA" id="ARBA00023136"/>
    </source>
</evidence>
<sequence length="303" mass="32634">MSKTMKGTLMTLIAGIAWGLSGVSGQYLMVHGFSAIELTNLRLLFSGIVLILLSYVADKEKFLAFAKDKSSYLPLLIFAFLGLLLTQLTYLEAIAETNAGTATVLQYLCPVGILAYTCIIDKVAPTLAEVFSMLLAIGGTFLIATHGQLNQLAINPKGLAWGVVSAFAYALYIILPLNLIQKWGSMLVIGVGMTIPGILMLPFSGLLSSSGNYRLDTWMALFGLVVIGTIFAYTAFLKGTSLVGAVKGSLLASFEPVSAVFFAFVIMKEHFFMVDVIGMAMILLAVLLISLKDFMIQKEKGIL</sequence>
<dbReference type="GO" id="GO:0005886">
    <property type="term" value="C:plasma membrane"/>
    <property type="evidence" value="ECO:0007669"/>
    <property type="project" value="UniProtKB-SubCell"/>
</dbReference>
<comment type="similarity">
    <text evidence="2">Belongs to the EamA transporter family.</text>
</comment>
<evidence type="ECO:0000256" key="3">
    <source>
        <dbReference type="ARBA" id="ARBA00022475"/>
    </source>
</evidence>
<feature type="transmembrane region" description="Helical" evidence="7">
    <location>
        <begin position="127"/>
        <end position="147"/>
    </location>
</feature>
<feature type="domain" description="EamA" evidence="8">
    <location>
        <begin position="157"/>
        <end position="290"/>
    </location>
</feature>
<dbReference type="Proteomes" id="UP000285773">
    <property type="component" value="Unassembled WGS sequence"/>
</dbReference>
<dbReference type="InterPro" id="IPR050638">
    <property type="entry name" value="AA-Vitamin_Transporters"/>
</dbReference>
<keyword evidence="6 7" id="KW-0472">Membrane</keyword>
<feature type="transmembrane region" description="Helical" evidence="7">
    <location>
        <begin position="70"/>
        <end position="90"/>
    </location>
</feature>
<dbReference type="SUPFAM" id="SSF103481">
    <property type="entry name" value="Multidrug resistance efflux transporter EmrE"/>
    <property type="match status" value="2"/>
</dbReference>
<feature type="transmembrane region" description="Helical" evidence="7">
    <location>
        <begin position="41"/>
        <end position="58"/>
    </location>
</feature>
<feature type="transmembrane region" description="Helical" evidence="7">
    <location>
        <begin position="272"/>
        <end position="291"/>
    </location>
</feature>
<evidence type="ECO:0000259" key="8">
    <source>
        <dbReference type="Pfam" id="PF00892"/>
    </source>
</evidence>
<keyword evidence="3" id="KW-1003">Cell membrane</keyword>
<feature type="transmembrane region" description="Helical" evidence="7">
    <location>
        <begin position="187"/>
        <end position="206"/>
    </location>
</feature>
<feature type="domain" description="EamA" evidence="8">
    <location>
        <begin position="6"/>
        <end position="144"/>
    </location>
</feature>
<evidence type="ECO:0000256" key="2">
    <source>
        <dbReference type="ARBA" id="ARBA00007362"/>
    </source>
</evidence>
<keyword evidence="5 7" id="KW-1133">Transmembrane helix</keyword>
<proteinExistence type="inferred from homology"/>
<keyword evidence="4 7" id="KW-0812">Transmembrane</keyword>
<dbReference type="Pfam" id="PF00892">
    <property type="entry name" value="EamA"/>
    <property type="match status" value="2"/>
</dbReference>
<feature type="transmembrane region" description="Helical" evidence="7">
    <location>
        <begin position="102"/>
        <end position="120"/>
    </location>
</feature>
<dbReference type="PANTHER" id="PTHR32322">
    <property type="entry name" value="INNER MEMBRANE TRANSPORTER"/>
    <property type="match status" value="1"/>
</dbReference>
<evidence type="ECO:0000256" key="4">
    <source>
        <dbReference type="ARBA" id="ARBA00022692"/>
    </source>
</evidence>
<evidence type="ECO:0000256" key="1">
    <source>
        <dbReference type="ARBA" id="ARBA00004651"/>
    </source>
</evidence>
<dbReference type="InterPro" id="IPR000620">
    <property type="entry name" value="EamA_dom"/>
</dbReference>
<reference evidence="9 10" key="1">
    <citation type="submission" date="2018-08" db="EMBL/GenBank/DDBJ databases">
        <title>A genome reference for cultivated species of the human gut microbiota.</title>
        <authorList>
            <person name="Zou Y."/>
            <person name="Xue W."/>
            <person name="Luo G."/>
        </authorList>
    </citation>
    <scope>NUCLEOTIDE SEQUENCE [LARGE SCALE GENOMIC DNA]</scope>
    <source>
        <strain evidence="9 10">AM33-3BH</strain>
    </source>
</reference>
<dbReference type="InterPro" id="IPR037185">
    <property type="entry name" value="EmrE-like"/>
</dbReference>
<feature type="transmembrane region" description="Helical" evidence="7">
    <location>
        <begin position="218"/>
        <end position="236"/>
    </location>
</feature>
<dbReference type="AlphaFoldDB" id="A0A414CMK8"/>
<dbReference type="EMBL" id="QSIO01000001">
    <property type="protein sequence ID" value="RHC96267.1"/>
    <property type="molecule type" value="Genomic_DNA"/>
</dbReference>
<dbReference type="PANTHER" id="PTHR32322:SF18">
    <property type="entry name" value="S-ADENOSYLMETHIONINE_S-ADENOSYLHOMOCYSTEINE TRANSPORTER"/>
    <property type="match status" value="1"/>
</dbReference>
<comment type="caution">
    <text evidence="9">The sequence shown here is derived from an EMBL/GenBank/DDBJ whole genome shotgun (WGS) entry which is preliminary data.</text>
</comment>
<accession>A0A414CMK8</accession>
<evidence type="ECO:0000313" key="9">
    <source>
        <dbReference type="EMBL" id="RHC96267.1"/>
    </source>
</evidence>
<dbReference type="RefSeq" id="WP_070449882.1">
    <property type="nucleotide sequence ID" value="NZ_JACLQT010000001.1"/>
</dbReference>
<evidence type="ECO:0000256" key="5">
    <source>
        <dbReference type="ARBA" id="ARBA00022989"/>
    </source>
</evidence>
<evidence type="ECO:0000256" key="7">
    <source>
        <dbReference type="SAM" id="Phobius"/>
    </source>
</evidence>
<comment type="subcellular location">
    <subcellularLocation>
        <location evidence="1">Cell membrane</location>
        <topology evidence="1">Multi-pass membrane protein</topology>
    </subcellularLocation>
</comment>
<evidence type="ECO:0000313" key="10">
    <source>
        <dbReference type="Proteomes" id="UP000285773"/>
    </source>
</evidence>